<evidence type="ECO:0000313" key="2">
    <source>
        <dbReference type="EMBL" id="CAF1618550.1"/>
    </source>
</evidence>
<gene>
    <name evidence="2" type="ORF">JXQ802_LOCUS50301</name>
</gene>
<proteinExistence type="predicted"/>
<dbReference type="Proteomes" id="UP000663870">
    <property type="component" value="Unassembled WGS sequence"/>
</dbReference>
<dbReference type="AlphaFoldDB" id="A0A816C5E1"/>
<feature type="compositionally biased region" description="Polar residues" evidence="1">
    <location>
        <begin position="76"/>
        <end position="85"/>
    </location>
</feature>
<evidence type="ECO:0000313" key="3">
    <source>
        <dbReference type="Proteomes" id="UP000663870"/>
    </source>
</evidence>
<comment type="caution">
    <text evidence="2">The sequence shown here is derived from an EMBL/GenBank/DDBJ whole genome shotgun (WGS) entry which is preliminary data.</text>
</comment>
<feature type="non-terminal residue" evidence="2">
    <location>
        <position position="107"/>
    </location>
</feature>
<accession>A0A816C5E1</accession>
<organism evidence="2 3">
    <name type="scientific">Rotaria sordida</name>
    <dbReference type="NCBI Taxonomy" id="392033"/>
    <lineage>
        <taxon>Eukaryota</taxon>
        <taxon>Metazoa</taxon>
        <taxon>Spiralia</taxon>
        <taxon>Gnathifera</taxon>
        <taxon>Rotifera</taxon>
        <taxon>Eurotatoria</taxon>
        <taxon>Bdelloidea</taxon>
        <taxon>Philodinida</taxon>
        <taxon>Philodinidae</taxon>
        <taxon>Rotaria</taxon>
    </lineage>
</organism>
<feature type="compositionally biased region" description="Basic and acidic residues" evidence="1">
    <location>
        <begin position="54"/>
        <end position="69"/>
    </location>
</feature>
<reference evidence="2" key="1">
    <citation type="submission" date="2021-02" db="EMBL/GenBank/DDBJ databases">
        <authorList>
            <person name="Nowell W R."/>
        </authorList>
    </citation>
    <scope>NUCLEOTIDE SEQUENCE</scope>
</reference>
<name>A0A816C5E1_9BILA</name>
<sequence>MEEYNKDFNFDHLFMHANEEEMFLEENISMSQKYTNQIVGQQILSQKLSQLSTKDAHSNEQRRDEDKGNICHNKRQLSTPSSQEMLSKKIRPWNEPVNEESENHRMT</sequence>
<keyword evidence="3" id="KW-1185">Reference proteome</keyword>
<evidence type="ECO:0000256" key="1">
    <source>
        <dbReference type="SAM" id="MobiDB-lite"/>
    </source>
</evidence>
<protein>
    <submittedName>
        <fullName evidence="2">Uncharacterized protein</fullName>
    </submittedName>
</protein>
<feature type="region of interest" description="Disordered" evidence="1">
    <location>
        <begin position="48"/>
        <end position="107"/>
    </location>
</feature>
<dbReference type="EMBL" id="CAJNOL010006490">
    <property type="protein sequence ID" value="CAF1618550.1"/>
    <property type="molecule type" value="Genomic_DNA"/>
</dbReference>